<sequence>MSTTLTPVPSNQASSPSSGQIYLIAFLLVIALLLLIAGGFTYRWYRIRKKRQRANALSRPLRTVRPSLWERFKLSGRNRRKDDEEDDTEEMDEPPPSGMATPFPFPPKDDVSPTSQDRFGHGTNVAARLPSGAKVPPPLPVTAQAPRAQTKKSRLPHA</sequence>
<dbReference type="AlphaFoldDB" id="A0AAW0ANI9"/>
<protein>
    <submittedName>
        <fullName evidence="3">Uncharacterized protein</fullName>
    </submittedName>
</protein>
<evidence type="ECO:0000313" key="3">
    <source>
        <dbReference type="EMBL" id="KAK7014086.1"/>
    </source>
</evidence>
<evidence type="ECO:0000313" key="4">
    <source>
        <dbReference type="Proteomes" id="UP001383192"/>
    </source>
</evidence>
<feature type="compositionally biased region" description="Basic residues" evidence="1">
    <location>
        <begin position="149"/>
        <end position="158"/>
    </location>
</feature>
<proteinExistence type="predicted"/>
<comment type="caution">
    <text evidence="3">The sequence shown here is derived from an EMBL/GenBank/DDBJ whole genome shotgun (WGS) entry which is preliminary data.</text>
</comment>
<keyword evidence="4" id="KW-1185">Reference proteome</keyword>
<dbReference type="Proteomes" id="UP001383192">
    <property type="component" value="Unassembled WGS sequence"/>
</dbReference>
<evidence type="ECO:0000256" key="2">
    <source>
        <dbReference type="SAM" id="Phobius"/>
    </source>
</evidence>
<keyword evidence="2" id="KW-0472">Membrane</keyword>
<reference evidence="3 4" key="1">
    <citation type="submission" date="2024-01" db="EMBL/GenBank/DDBJ databases">
        <title>A draft genome for a cacao thread blight-causing isolate of Paramarasmius palmivorus.</title>
        <authorList>
            <person name="Baruah I.K."/>
            <person name="Bukari Y."/>
            <person name="Amoako-Attah I."/>
            <person name="Meinhardt L.W."/>
            <person name="Bailey B.A."/>
            <person name="Cohen S.P."/>
        </authorList>
    </citation>
    <scope>NUCLEOTIDE SEQUENCE [LARGE SCALE GENOMIC DNA]</scope>
    <source>
        <strain evidence="3 4">GH-12</strain>
    </source>
</reference>
<evidence type="ECO:0000256" key="1">
    <source>
        <dbReference type="SAM" id="MobiDB-lite"/>
    </source>
</evidence>
<keyword evidence="2" id="KW-0812">Transmembrane</keyword>
<keyword evidence="2" id="KW-1133">Transmembrane helix</keyword>
<feature type="region of interest" description="Disordered" evidence="1">
    <location>
        <begin position="72"/>
        <end position="158"/>
    </location>
</feature>
<feature type="compositionally biased region" description="Acidic residues" evidence="1">
    <location>
        <begin position="83"/>
        <end position="93"/>
    </location>
</feature>
<name>A0AAW0ANI9_9AGAR</name>
<organism evidence="3 4">
    <name type="scientific">Paramarasmius palmivorus</name>
    <dbReference type="NCBI Taxonomy" id="297713"/>
    <lineage>
        <taxon>Eukaryota</taxon>
        <taxon>Fungi</taxon>
        <taxon>Dikarya</taxon>
        <taxon>Basidiomycota</taxon>
        <taxon>Agaricomycotina</taxon>
        <taxon>Agaricomycetes</taxon>
        <taxon>Agaricomycetidae</taxon>
        <taxon>Agaricales</taxon>
        <taxon>Marasmiineae</taxon>
        <taxon>Marasmiaceae</taxon>
        <taxon>Paramarasmius</taxon>
    </lineage>
</organism>
<dbReference type="EMBL" id="JAYKXP010000376">
    <property type="protein sequence ID" value="KAK7014086.1"/>
    <property type="molecule type" value="Genomic_DNA"/>
</dbReference>
<feature type="transmembrane region" description="Helical" evidence="2">
    <location>
        <begin position="20"/>
        <end position="45"/>
    </location>
</feature>
<accession>A0AAW0ANI9</accession>
<gene>
    <name evidence="3" type="ORF">VNI00_019423</name>
</gene>